<feature type="chain" id="PRO_5029696232" description="Bifunctional inhibitor/plant lipid transfer protein/seed storage helical domain-containing protein" evidence="4">
    <location>
        <begin position="28"/>
        <end position="166"/>
    </location>
</feature>
<sequence length="166" mass="18173">MMMMKISSVVLVVMVALLVVTAPMVKAVTTNQCKNERTQLVNECRPVIFGQDPSNNCCQRVRVIHVECICPYLTPKFANLINLARTAKQIRSCGRNIPHNFKCGSEYIHLILLYGMLPTIKIHHPPSPHHHSFGGPDATPTPTASVAIDLSDESADSTAVGVGKWA</sequence>
<dbReference type="Proteomes" id="UP000583929">
    <property type="component" value="Unassembled WGS sequence"/>
</dbReference>
<accession>A0A7J6EZ36</accession>
<evidence type="ECO:0000256" key="1">
    <source>
        <dbReference type="ARBA" id="ARBA00003211"/>
    </source>
</evidence>
<evidence type="ECO:0000259" key="5">
    <source>
        <dbReference type="Pfam" id="PF14368"/>
    </source>
</evidence>
<dbReference type="AlphaFoldDB" id="A0A7J6EZ36"/>
<keyword evidence="2" id="KW-0813">Transport</keyword>
<dbReference type="GO" id="GO:0008289">
    <property type="term" value="F:lipid binding"/>
    <property type="evidence" value="ECO:0007669"/>
    <property type="project" value="UniProtKB-KW"/>
</dbReference>
<organism evidence="6 7">
    <name type="scientific">Cannabis sativa</name>
    <name type="common">Hemp</name>
    <name type="synonym">Marijuana</name>
    <dbReference type="NCBI Taxonomy" id="3483"/>
    <lineage>
        <taxon>Eukaryota</taxon>
        <taxon>Viridiplantae</taxon>
        <taxon>Streptophyta</taxon>
        <taxon>Embryophyta</taxon>
        <taxon>Tracheophyta</taxon>
        <taxon>Spermatophyta</taxon>
        <taxon>Magnoliopsida</taxon>
        <taxon>eudicotyledons</taxon>
        <taxon>Gunneridae</taxon>
        <taxon>Pentapetalae</taxon>
        <taxon>rosids</taxon>
        <taxon>fabids</taxon>
        <taxon>Rosales</taxon>
        <taxon>Cannabaceae</taxon>
        <taxon>Cannabis</taxon>
    </lineage>
</organism>
<dbReference type="SUPFAM" id="SSF47699">
    <property type="entry name" value="Bifunctional inhibitor/lipid-transfer protein/seed storage 2S albumin"/>
    <property type="match status" value="1"/>
</dbReference>
<gene>
    <name evidence="6" type="ORF">G4B88_014247</name>
</gene>
<evidence type="ECO:0000256" key="4">
    <source>
        <dbReference type="SAM" id="SignalP"/>
    </source>
</evidence>
<dbReference type="PANTHER" id="PTHR33286">
    <property type="entry name" value="BIFUNCTIONAL INHIBITOR/LIPID-TRANSFER PROTEIN/SEED STORAGE 2S ALBUMIN SUPERFAMILY PROTEIN"/>
    <property type="match status" value="1"/>
</dbReference>
<evidence type="ECO:0000313" key="7">
    <source>
        <dbReference type="Proteomes" id="UP000583929"/>
    </source>
</evidence>
<feature type="signal peptide" evidence="4">
    <location>
        <begin position="1"/>
        <end position="27"/>
    </location>
</feature>
<keyword evidence="4" id="KW-0732">Signal</keyword>
<reference evidence="6 7" key="1">
    <citation type="journal article" date="2020" name="bioRxiv">
        <title>Sequence and annotation of 42 cannabis genomes reveals extensive copy number variation in cannabinoid synthesis and pathogen resistance genes.</title>
        <authorList>
            <person name="Mckernan K.J."/>
            <person name="Helbert Y."/>
            <person name="Kane L.T."/>
            <person name="Ebling H."/>
            <person name="Zhang L."/>
            <person name="Liu B."/>
            <person name="Eaton Z."/>
            <person name="Mclaughlin S."/>
            <person name="Kingan S."/>
            <person name="Baybayan P."/>
            <person name="Concepcion G."/>
            <person name="Jordan M."/>
            <person name="Riva A."/>
            <person name="Barbazuk W."/>
            <person name="Harkins T."/>
        </authorList>
    </citation>
    <scope>NUCLEOTIDE SEQUENCE [LARGE SCALE GENOMIC DNA]</scope>
    <source>
        <strain evidence="7">cv. Jamaican Lion 4</strain>
        <tissue evidence="6">Leaf</tissue>
    </source>
</reference>
<protein>
    <recommendedName>
        <fullName evidence="5">Bifunctional inhibitor/plant lipid transfer protein/seed storage helical domain-containing protein</fullName>
    </recommendedName>
</protein>
<dbReference type="Pfam" id="PF14368">
    <property type="entry name" value="LTP_2"/>
    <property type="match status" value="1"/>
</dbReference>
<evidence type="ECO:0000313" key="6">
    <source>
        <dbReference type="EMBL" id="KAF4362910.1"/>
    </source>
</evidence>
<dbReference type="EMBL" id="JAATIQ010000306">
    <property type="protein sequence ID" value="KAF4362910.1"/>
    <property type="molecule type" value="Genomic_DNA"/>
</dbReference>
<evidence type="ECO:0000256" key="3">
    <source>
        <dbReference type="ARBA" id="ARBA00023121"/>
    </source>
</evidence>
<keyword evidence="7" id="KW-1185">Reference proteome</keyword>
<dbReference type="PANTHER" id="PTHR33286:SF7">
    <property type="entry name" value="BIFUNCTIONAL INHIBITOR_PLANT LIPID TRANSFER PROTEIN_SEED STORAGE HELICAL DOMAIN-CONTAINING PROTEIN"/>
    <property type="match status" value="1"/>
</dbReference>
<comment type="function">
    <text evidence="1">Plant non-specific lipid-transfer proteins transfer phospholipids as well as galactolipids across membranes. May play a role in wax or cutin deposition in the cell walls of expanding epidermal cells and certain secretory tissues.</text>
</comment>
<evidence type="ECO:0000256" key="2">
    <source>
        <dbReference type="ARBA" id="ARBA00022448"/>
    </source>
</evidence>
<name>A0A7J6EZ36_CANSA</name>
<dbReference type="Gene3D" id="1.10.110.10">
    <property type="entry name" value="Plant lipid-transfer and hydrophobic proteins"/>
    <property type="match status" value="1"/>
</dbReference>
<keyword evidence="3" id="KW-0446">Lipid-binding</keyword>
<proteinExistence type="predicted"/>
<dbReference type="InterPro" id="IPR036312">
    <property type="entry name" value="Bifun_inhib/LTP/seed_sf"/>
</dbReference>
<dbReference type="InterPro" id="IPR016140">
    <property type="entry name" value="Bifunc_inhib/LTP/seed_store"/>
</dbReference>
<feature type="domain" description="Bifunctional inhibitor/plant lipid transfer protein/seed storage helical" evidence="5">
    <location>
        <begin position="15"/>
        <end position="103"/>
    </location>
</feature>
<comment type="caution">
    <text evidence="6">The sequence shown here is derived from an EMBL/GenBank/DDBJ whole genome shotgun (WGS) entry which is preliminary data.</text>
</comment>